<organism evidence="2 3">
    <name type="scientific">Leptomonas seymouri</name>
    <dbReference type="NCBI Taxonomy" id="5684"/>
    <lineage>
        <taxon>Eukaryota</taxon>
        <taxon>Discoba</taxon>
        <taxon>Euglenozoa</taxon>
        <taxon>Kinetoplastea</taxon>
        <taxon>Metakinetoplastina</taxon>
        <taxon>Trypanosomatida</taxon>
        <taxon>Trypanosomatidae</taxon>
        <taxon>Leishmaniinae</taxon>
        <taxon>Leptomonas</taxon>
    </lineage>
</organism>
<dbReference type="VEuPathDB" id="TriTrypDB:Lsey_0085_0030"/>
<dbReference type="OMA" id="MNTHDAN"/>
<keyword evidence="3" id="KW-1185">Reference proteome</keyword>
<evidence type="ECO:0000256" key="1">
    <source>
        <dbReference type="SAM" id="MobiDB-lite"/>
    </source>
</evidence>
<feature type="compositionally biased region" description="Polar residues" evidence="1">
    <location>
        <begin position="307"/>
        <end position="316"/>
    </location>
</feature>
<proteinExistence type="predicted"/>
<feature type="compositionally biased region" description="Low complexity" evidence="1">
    <location>
        <begin position="389"/>
        <end position="400"/>
    </location>
</feature>
<feature type="region of interest" description="Disordered" evidence="1">
    <location>
        <begin position="1"/>
        <end position="32"/>
    </location>
</feature>
<protein>
    <submittedName>
        <fullName evidence="2">Uncharacterized protein</fullName>
    </submittedName>
</protein>
<evidence type="ECO:0000313" key="2">
    <source>
        <dbReference type="EMBL" id="KPI87496.1"/>
    </source>
</evidence>
<feature type="compositionally biased region" description="Basic and acidic residues" evidence="1">
    <location>
        <begin position="424"/>
        <end position="439"/>
    </location>
</feature>
<feature type="compositionally biased region" description="Basic residues" evidence="1">
    <location>
        <begin position="450"/>
        <end position="463"/>
    </location>
</feature>
<feature type="region of interest" description="Disordered" evidence="1">
    <location>
        <begin position="302"/>
        <end position="578"/>
    </location>
</feature>
<accession>A0A0N0P6D1</accession>
<feature type="compositionally biased region" description="Low complexity" evidence="1">
    <location>
        <begin position="525"/>
        <end position="547"/>
    </location>
</feature>
<dbReference type="Proteomes" id="UP000038009">
    <property type="component" value="Unassembled WGS sequence"/>
</dbReference>
<evidence type="ECO:0000313" key="3">
    <source>
        <dbReference type="Proteomes" id="UP000038009"/>
    </source>
</evidence>
<feature type="compositionally biased region" description="Low complexity" evidence="1">
    <location>
        <begin position="351"/>
        <end position="361"/>
    </location>
</feature>
<feature type="compositionally biased region" description="Low complexity" evidence="1">
    <location>
        <begin position="1"/>
        <end position="15"/>
    </location>
</feature>
<reference evidence="2 3" key="1">
    <citation type="journal article" date="2015" name="PLoS Pathog.">
        <title>Leptomonas seymouri: Adaptations to the Dixenous Life Cycle Analyzed by Genome Sequencing, Transcriptome Profiling and Co-infection with Leishmania donovani.</title>
        <authorList>
            <person name="Kraeva N."/>
            <person name="Butenko A."/>
            <person name="Hlavacova J."/>
            <person name="Kostygov A."/>
            <person name="Myskova J."/>
            <person name="Grybchuk D."/>
            <person name="Lestinova T."/>
            <person name="Votypka J."/>
            <person name="Volf P."/>
            <person name="Opperdoes F."/>
            <person name="Flegontov P."/>
            <person name="Lukes J."/>
            <person name="Yurchenko V."/>
        </authorList>
    </citation>
    <scope>NUCLEOTIDE SEQUENCE [LARGE SCALE GENOMIC DNA]</scope>
    <source>
        <strain evidence="2 3">ATCC 30220</strain>
    </source>
</reference>
<feature type="compositionally biased region" description="Basic residues" evidence="1">
    <location>
        <begin position="497"/>
        <end position="508"/>
    </location>
</feature>
<gene>
    <name evidence="2" type="ORF">ABL78_3407</name>
</gene>
<dbReference type="AlphaFoldDB" id="A0A0N0P6D1"/>
<comment type="caution">
    <text evidence="2">The sequence shown here is derived from an EMBL/GenBank/DDBJ whole genome shotgun (WGS) entry which is preliminary data.</text>
</comment>
<feature type="compositionally biased region" description="Basic and acidic residues" evidence="1">
    <location>
        <begin position="364"/>
        <end position="373"/>
    </location>
</feature>
<dbReference type="EMBL" id="LJSK01000085">
    <property type="protein sequence ID" value="KPI87496.1"/>
    <property type="molecule type" value="Genomic_DNA"/>
</dbReference>
<name>A0A0N0P6D1_LEPSE</name>
<feature type="compositionally biased region" description="Polar residues" evidence="1">
    <location>
        <begin position="464"/>
        <end position="482"/>
    </location>
</feature>
<sequence length="619" mass="65400">MKKSSCPPTLSTSSSRLEAAEPDQTTGPFPAPMYAGMMMNTHDANTYCSPHTHRPQSQKLVPDVQPTLCGASSGSRSTQRIPSNVAGPPMCTTVITGVHGGNGGNATTASNAQLRPGGTPAGGSVSGPMINGDIGGLQSSHCNQRPYSYLMPGMMNGAGCLAGASSHSIHMMCGFAPPYVGLENGYPAVLPPTLSIRSEGNRSGYVMDGSASVYYGSKTSSSTSSNSWTGGGCGDVPPPVPPPNASCSVMNMASQHGLYRTDGCAPGSMRGGSSMSNNSMRLMPGPPMFLQLQNIYVPPNAAGGPHTGSSGQTTACNGIGSRDAARGPNAPWHIPTSYASNDYQGPDSRRQLSAALQSQSQGYRDAEIHHGDMLRQSGLTNPPWLPEISSSSRMSRSPPMQKQPTMERCTSRKSMTSVGPIFSSKEDVEHGCKQPERRMSSSSSGFPHLRPQRSTRSLTKKRGPSQNPSEDYTDSGTATSPLHKSILKRIASQCSRIGRRAVGRRSTRRRSDYRNKARHRYSDNPTSPSASSIAPSDASSVSSSLVVGDEGNGDADAQFLRGSDYSNESNSDGVRDLRNATSTVCGTNSGHVPIAKRRRVWVAPLDAHVIHLAIQQRRG</sequence>